<sequence length="426" mass="49166">MKKMSIQTGSLNFNVTGTGNPTAILNDNTVVEIETDKLSIDNEQQFKIHNDTISFLAKCIKTDGQISPCIVIPLANDKYQIVDGRHRFLAVKEAGLPFVKCIIRNDLATDKVAYKKVQLTTNLARNNDYLPSELAYGYKELQKLGYTRQQMSMETDTDEKKIYRYIRLNNLIKPLLDMTDNEKIPVLAAVELSYLSENEQTRLFEFLLNNTSCKVSLKIAKALKKDFANYEYYFWHFDYDNYIVNNPTNDFSDTETDNLSAVSDTKEEKAEERVKKENTESSLTSEQLSVSPAVEKTRQTDADTIQVIAPENISLSDRSIIAKTVITATRIDYYIIREFFDANDCYNYLKKNYIESYYTAVGVKIDDCKVSYNFRAAHNMFSIKVNKTTYIMQHKILERIVRQYIREHYTTDDIVKIIKIGVENED</sequence>
<dbReference type="Gene3D" id="1.10.10.2830">
    <property type="match status" value="1"/>
</dbReference>
<dbReference type="SUPFAM" id="SSF109709">
    <property type="entry name" value="KorB DNA-binding domain-like"/>
    <property type="match status" value="1"/>
</dbReference>
<protein>
    <submittedName>
        <fullName evidence="4">ParB/RepB/Spo0J family partition protein</fullName>
    </submittedName>
</protein>
<dbReference type="InterPro" id="IPR004437">
    <property type="entry name" value="ParB/RepB/Spo0J"/>
</dbReference>
<comment type="caution">
    <text evidence="4">The sequence shown here is derived from an EMBL/GenBank/DDBJ whole genome shotgun (WGS) entry which is preliminary data.</text>
</comment>
<gene>
    <name evidence="4" type="ORF">E2N93_10880</name>
</gene>
<dbReference type="Pfam" id="PF02195">
    <property type="entry name" value="ParB_N"/>
    <property type="match status" value="1"/>
</dbReference>
<accession>A0ABT0NJX8</accession>
<keyword evidence="5" id="KW-1185">Reference proteome</keyword>
<dbReference type="InterPro" id="IPR036086">
    <property type="entry name" value="ParB/Sulfiredoxin_sf"/>
</dbReference>
<evidence type="ECO:0000259" key="3">
    <source>
        <dbReference type="SMART" id="SM00470"/>
    </source>
</evidence>
<feature type="domain" description="ParB-like N-terminal" evidence="3">
    <location>
        <begin position="31"/>
        <end position="123"/>
    </location>
</feature>
<dbReference type="SUPFAM" id="SSF110849">
    <property type="entry name" value="ParB/Sulfiredoxin"/>
    <property type="match status" value="1"/>
</dbReference>
<evidence type="ECO:0000256" key="2">
    <source>
        <dbReference type="SAM" id="MobiDB-lite"/>
    </source>
</evidence>
<name>A0ABT0NJX8_9FIRM</name>
<reference evidence="4 5" key="1">
    <citation type="submission" date="2019-03" db="EMBL/GenBank/DDBJ databases">
        <authorList>
            <person name="Molinero N."/>
            <person name="Sanchez B."/>
            <person name="Walker A."/>
            <person name="Duncan S."/>
            <person name="Delgado S."/>
            <person name="Margolles A."/>
        </authorList>
    </citation>
    <scope>NUCLEOTIDE SEQUENCE [LARGE SCALE GENOMIC DNA]</scope>
    <source>
        <strain evidence="4 5">IPLA60002</strain>
    </source>
</reference>
<dbReference type="NCBIfam" id="TIGR00180">
    <property type="entry name" value="parB_part"/>
    <property type="match status" value="1"/>
</dbReference>
<dbReference type="InterPro" id="IPR050336">
    <property type="entry name" value="Chromosome_partition/occlusion"/>
</dbReference>
<dbReference type="Proteomes" id="UP001056693">
    <property type="component" value="Unassembled WGS sequence"/>
</dbReference>
<dbReference type="InterPro" id="IPR003115">
    <property type="entry name" value="ParB_N"/>
</dbReference>
<dbReference type="PANTHER" id="PTHR33375">
    <property type="entry name" value="CHROMOSOME-PARTITIONING PROTEIN PARB-RELATED"/>
    <property type="match status" value="1"/>
</dbReference>
<evidence type="ECO:0000313" key="4">
    <source>
        <dbReference type="EMBL" id="MCL3788481.1"/>
    </source>
</evidence>
<organism evidence="4 5">
    <name type="scientific">Ruminococcus bromii</name>
    <dbReference type="NCBI Taxonomy" id="40518"/>
    <lineage>
        <taxon>Bacteria</taxon>
        <taxon>Bacillati</taxon>
        <taxon>Bacillota</taxon>
        <taxon>Clostridia</taxon>
        <taxon>Eubacteriales</taxon>
        <taxon>Oscillospiraceae</taxon>
        <taxon>Ruminococcus</taxon>
    </lineage>
</organism>
<feature type="compositionally biased region" description="Polar residues" evidence="2">
    <location>
        <begin position="280"/>
        <end position="290"/>
    </location>
</feature>
<dbReference type="SMART" id="SM00470">
    <property type="entry name" value="ParB"/>
    <property type="match status" value="1"/>
</dbReference>
<dbReference type="EMBL" id="SNUZ01000016">
    <property type="protein sequence ID" value="MCL3788481.1"/>
    <property type="molecule type" value="Genomic_DNA"/>
</dbReference>
<dbReference type="PANTHER" id="PTHR33375:SF1">
    <property type="entry name" value="CHROMOSOME-PARTITIONING PROTEIN PARB-RELATED"/>
    <property type="match status" value="1"/>
</dbReference>
<evidence type="ECO:0000256" key="1">
    <source>
        <dbReference type="ARBA" id="ARBA00006295"/>
    </source>
</evidence>
<feature type="compositionally biased region" description="Basic and acidic residues" evidence="2">
    <location>
        <begin position="264"/>
        <end position="279"/>
    </location>
</feature>
<feature type="region of interest" description="Disordered" evidence="2">
    <location>
        <begin position="254"/>
        <end position="290"/>
    </location>
</feature>
<proteinExistence type="inferred from homology"/>
<dbReference type="RefSeq" id="WP_249377308.1">
    <property type="nucleotide sequence ID" value="NZ_SNUZ01000016.1"/>
</dbReference>
<feature type="compositionally biased region" description="Polar residues" evidence="2">
    <location>
        <begin position="254"/>
        <end position="263"/>
    </location>
</feature>
<evidence type="ECO:0000313" key="5">
    <source>
        <dbReference type="Proteomes" id="UP001056693"/>
    </source>
</evidence>
<dbReference type="Gene3D" id="3.90.1530.30">
    <property type="match status" value="1"/>
</dbReference>
<comment type="similarity">
    <text evidence="1">Belongs to the ParB family.</text>
</comment>